<keyword evidence="1" id="KW-0238">DNA-binding</keyword>
<dbReference type="GO" id="GO:0003677">
    <property type="term" value="F:DNA binding"/>
    <property type="evidence" value="ECO:0007669"/>
    <property type="project" value="UniProtKB-KW"/>
</dbReference>
<feature type="non-terminal residue" evidence="1">
    <location>
        <position position="1"/>
    </location>
</feature>
<dbReference type="EMBL" id="GDID01000169">
    <property type="protein sequence ID" value="JAP96437.1"/>
    <property type="molecule type" value="Transcribed_RNA"/>
</dbReference>
<evidence type="ECO:0000313" key="1">
    <source>
        <dbReference type="EMBL" id="JAP96437.1"/>
    </source>
</evidence>
<accession>A0A146KJ17</accession>
<reference evidence="1" key="1">
    <citation type="submission" date="2015-07" db="EMBL/GenBank/DDBJ databases">
        <title>Adaptation to a free-living lifestyle via gene acquisitions in the diplomonad Trepomonas sp. PC1.</title>
        <authorList>
            <person name="Xu F."/>
            <person name="Jerlstrom-Hultqvist J."/>
            <person name="Kolisko M."/>
            <person name="Simpson A.G.B."/>
            <person name="Roger A.J."/>
            <person name="Svard S.G."/>
            <person name="Andersson J.O."/>
        </authorList>
    </citation>
    <scope>NUCLEOTIDE SEQUENCE</scope>
    <source>
        <strain evidence="1">PC1</strain>
    </source>
</reference>
<sequence>QINNTYHKWSDHDLKTLFDAVVVYEHKWRLIQQHVLPQMSIQMIKNKYYSIMNKKKYIEKQQQLLEVKQPNSSTKEHSKEVQNEEIMGIYVLDMDFSFLM</sequence>
<proteinExistence type="predicted"/>
<organism evidence="1">
    <name type="scientific">Trepomonas sp. PC1</name>
    <dbReference type="NCBI Taxonomy" id="1076344"/>
    <lineage>
        <taxon>Eukaryota</taxon>
        <taxon>Metamonada</taxon>
        <taxon>Diplomonadida</taxon>
        <taxon>Hexamitidae</taxon>
        <taxon>Hexamitinae</taxon>
        <taxon>Trepomonas</taxon>
    </lineage>
</organism>
<dbReference type="InterPro" id="IPR009057">
    <property type="entry name" value="Homeodomain-like_sf"/>
</dbReference>
<name>A0A146KJ17_9EUKA</name>
<dbReference type="AlphaFoldDB" id="A0A146KJ17"/>
<protein>
    <submittedName>
        <fullName evidence="1">Myb-like DNA-binding domain-containing protein</fullName>
    </submittedName>
</protein>
<dbReference type="Gene3D" id="1.10.10.60">
    <property type="entry name" value="Homeodomain-like"/>
    <property type="match status" value="1"/>
</dbReference>
<dbReference type="SUPFAM" id="SSF46689">
    <property type="entry name" value="Homeodomain-like"/>
    <property type="match status" value="1"/>
</dbReference>
<gene>
    <name evidence="1" type="ORF">TPC1_10235</name>
</gene>